<organism evidence="1 2">
    <name type="scientific">Magallana gigas</name>
    <name type="common">Pacific oyster</name>
    <name type="synonym">Crassostrea gigas</name>
    <dbReference type="NCBI Taxonomy" id="29159"/>
    <lineage>
        <taxon>Eukaryota</taxon>
        <taxon>Metazoa</taxon>
        <taxon>Spiralia</taxon>
        <taxon>Lophotrochozoa</taxon>
        <taxon>Mollusca</taxon>
        <taxon>Bivalvia</taxon>
        <taxon>Autobranchia</taxon>
        <taxon>Pteriomorphia</taxon>
        <taxon>Ostreida</taxon>
        <taxon>Ostreoidea</taxon>
        <taxon>Ostreidae</taxon>
        <taxon>Magallana</taxon>
    </lineage>
</organism>
<keyword evidence="2" id="KW-1185">Reference proteome</keyword>
<evidence type="ECO:0000313" key="1">
    <source>
        <dbReference type="EnsemblMetazoa" id="G18027.1:cds"/>
    </source>
</evidence>
<evidence type="ECO:0000313" key="2">
    <source>
        <dbReference type="Proteomes" id="UP000005408"/>
    </source>
</evidence>
<accession>A0A8W8JBH3</accession>
<dbReference type="AlphaFoldDB" id="A0A8W8JBH3"/>
<sequence length="844" mass="97679">MATSILRRLHDFITLRKLSVGMYRQHFATYFLQRHIVPPACTSVRFCSNTPSGESGSQQSSAQSLSDRVVEELYIPREKADFLLKDDAILRDIQNQTATEIKVKSGAQNEPILLVVTATRQENLSEVENKIAAILNRTKVKKTERRSKGKGTDNISRTRQNLAQIHKETNRRETYTKVKNKQFLSRKTMRFELTTQDSQGQNIFIGFADVKRLMEELQMLNPALTVYYQQHKAILLHYPDGTEGSTLEEAARLINKEIDKATCKNVPDIFVNDIEDFQRRKHQVFHLKTQNKKFWSLLLGRIGIHFNQVAKYVKKIDPSLYLRIIKKRGSPYDGIILWSNGDIDDEIFERAVSVINKNIDWLENLSDLVVKDINDIKSGRHQVFHFETKNERAWSVLQDANGHNFKGFVQRVKKIDPSLHLKIIYDSPYRGIVLWSDEDIDDEKFEKALSVVRHEMDAIDVIVSKGEAGNKSVKVMRFEFKNRNPLATSFFVGKDGNHLKDLRRNLRRLNPTLKFSIHIKDLFMVYPDDLDEYTLNRAANCVDKEICRVDKFLDMFVSDIQDIQRRQHRVFHFETDDQEPWAILLAKHGINFDRVTQRIKKVDSSLRVHVIRDGNYSHKGIVLWSTEQTGIDDEKFEEAASIIKEEINLIENIISGGQGNQSWKLVEFEIKSHHLQSLYRLIGDNVSWISQLLEKLDKLYPSLKLIATRNTIFLACPDNVGDDVIKEATSLINHEREKVEKFFDMFISDTEDLESGKHRVFNFESGSIQTWEILLGFSGSNFDKVAQQVKEIDSSLHLKIFTPEDYNYEGVILWSTENIDDEKFEEAASIVNGHIQDIKKSLKT</sequence>
<reference evidence="1" key="1">
    <citation type="submission" date="2022-08" db="UniProtKB">
        <authorList>
            <consortium name="EnsemblMetazoa"/>
        </authorList>
    </citation>
    <scope>IDENTIFICATION</scope>
    <source>
        <strain evidence="1">05x7-T-G4-1.051#20</strain>
    </source>
</reference>
<dbReference type="Proteomes" id="UP000005408">
    <property type="component" value="Unassembled WGS sequence"/>
</dbReference>
<proteinExistence type="predicted"/>
<dbReference type="EnsemblMetazoa" id="G18027.1">
    <property type="protein sequence ID" value="G18027.1:cds"/>
    <property type="gene ID" value="G18027"/>
</dbReference>
<name>A0A8W8JBH3_MAGGI</name>
<protein>
    <submittedName>
        <fullName evidence="1">Uncharacterized protein</fullName>
    </submittedName>
</protein>